<sequence length="289" mass="30374">MASFRDQILAYAGTGGYVSRAQERALLRIGTAGYGLDYERARGAVFDAAAADSLVLESAVEDSVADYLQSRVDRSGRVSRAAFLSAAELFRSRARGRVGAGQAESRVKDLMLRRGLSARPSGLLLRSRRWFNRIPLPGPETVAEPAVPLPAGGQIQAPVQATLAAWAAAFNAGDVAGVLALYAPNGLLLATATPEPRRGRAAMRSYFENLMIAQSASVQFGSTLSVEGTDPAVASGLYEFRYTDPSRGPVTTPARFTYVVTRDGAGTVGAILQHHSSAIPFGGAGGCPV</sequence>
<dbReference type="EMBL" id="BMZS01000004">
    <property type="protein sequence ID" value="GHD49207.1"/>
    <property type="molecule type" value="Genomic_DNA"/>
</dbReference>
<dbReference type="InterPro" id="IPR037401">
    <property type="entry name" value="SnoaL-like"/>
</dbReference>
<dbReference type="AlphaFoldDB" id="A0A919CPI2"/>
<comment type="caution">
    <text evidence="2">The sequence shown here is derived from an EMBL/GenBank/DDBJ whole genome shotgun (WGS) entry which is preliminary data.</text>
</comment>
<feature type="domain" description="SnoaL-like" evidence="1">
    <location>
        <begin position="164"/>
        <end position="264"/>
    </location>
</feature>
<protein>
    <recommendedName>
        <fullName evidence="1">SnoaL-like domain-containing protein</fullName>
    </recommendedName>
</protein>
<evidence type="ECO:0000259" key="1">
    <source>
        <dbReference type="Pfam" id="PF12680"/>
    </source>
</evidence>
<keyword evidence="3" id="KW-1185">Reference proteome</keyword>
<dbReference type="Proteomes" id="UP000630353">
    <property type="component" value="Unassembled WGS sequence"/>
</dbReference>
<dbReference type="Gene3D" id="3.10.450.50">
    <property type="match status" value="1"/>
</dbReference>
<evidence type="ECO:0000313" key="2">
    <source>
        <dbReference type="EMBL" id="GHD49207.1"/>
    </source>
</evidence>
<organism evidence="2 3">
    <name type="scientific">Thalassobaculum fulvum</name>
    <dbReference type="NCBI Taxonomy" id="1633335"/>
    <lineage>
        <taxon>Bacteria</taxon>
        <taxon>Pseudomonadati</taxon>
        <taxon>Pseudomonadota</taxon>
        <taxon>Alphaproteobacteria</taxon>
        <taxon>Rhodospirillales</taxon>
        <taxon>Thalassobaculaceae</taxon>
        <taxon>Thalassobaculum</taxon>
    </lineage>
</organism>
<dbReference type="Pfam" id="PF12680">
    <property type="entry name" value="SnoaL_2"/>
    <property type="match status" value="1"/>
</dbReference>
<dbReference type="RefSeq" id="WP_189989156.1">
    <property type="nucleotide sequence ID" value="NZ_BMZS01000004.1"/>
</dbReference>
<reference evidence="2" key="2">
    <citation type="submission" date="2020-09" db="EMBL/GenBank/DDBJ databases">
        <authorList>
            <person name="Sun Q."/>
            <person name="Kim S."/>
        </authorList>
    </citation>
    <scope>NUCLEOTIDE SEQUENCE</scope>
    <source>
        <strain evidence="2">KCTC 42651</strain>
    </source>
</reference>
<dbReference type="InterPro" id="IPR032710">
    <property type="entry name" value="NTF2-like_dom_sf"/>
</dbReference>
<accession>A0A919CPI2</accession>
<gene>
    <name evidence="2" type="ORF">GCM10017083_21190</name>
</gene>
<reference evidence="2" key="1">
    <citation type="journal article" date="2014" name="Int. J. Syst. Evol. Microbiol.">
        <title>Complete genome sequence of Corynebacterium casei LMG S-19264T (=DSM 44701T), isolated from a smear-ripened cheese.</title>
        <authorList>
            <consortium name="US DOE Joint Genome Institute (JGI-PGF)"/>
            <person name="Walter F."/>
            <person name="Albersmeier A."/>
            <person name="Kalinowski J."/>
            <person name="Ruckert C."/>
        </authorList>
    </citation>
    <scope>NUCLEOTIDE SEQUENCE</scope>
    <source>
        <strain evidence="2">KCTC 42651</strain>
    </source>
</reference>
<name>A0A919CPI2_9PROT</name>
<dbReference type="SUPFAM" id="SSF54427">
    <property type="entry name" value="NTF2-like"/>
    <property type="match status" value="1"/>
</dbReference>
<proteinExistence type="predicted"/>
<evidence type="ECO:0000313" key="3">
    <source>
        <dbReference type="Proteomes" id="UP000630353"/>
    </source>
</evidence>